<keyword evidence="3" id="KW-1185">Reference proteome</keyword>
<gene>
    <name evidence="2" type="ORF">HG66A1_30830</name>
</gene>
<feature type="transmembrane region" description="Helical" evidence="1">
    <location>
        <begin position="12"/>
        <end position="33"/>
    </location>
</feature>
<dbReference type="EMBL" id="CP036266">
    <property type="protein sequence ID" value="QDT21284.1"/>
    <property type="molecule type" value="Genomic_DNA"/>
</dbReference>
<name>A0A517PPI5_9PLAN</name>
<proteinExistence type="predicted"/>
<feature type="transmembrane region" description="Helical" evidence="1">
    <location>
        <begin position="45"/>
        <end position="66"/>
    </location>
</feature>
<organism evidence="2 3">
    <name type="scientific">Gimesia chilikensis</name>
    <dbReference type="NCBI Taxonomy" id="2605989"/>
    <lineage>
        <taxon>Bacteria</taxon>
        <taxon>Pseudomonadati</taxon>
        <taxon>Planctomycetota</taxon>
        <taxon>Planctomycetia</taxon>
        <taxon>Planctomycetales</taxon>
        <taxon>Planctomycetaceae</taxon>
        <taxon>Gimesia</taxon>
    </lineage>
</organism>
<evidence type="ECO:0000256" key="1">
    <source>
        <dbReference type="SAM" id="Phobius"/>
    </source>
</evidence>
<dbReference type="Proteomes" id="UP000320421">
    <property type="component" value="Chromosome"/>
</dbReference>
<dbReference type="OrthoDB" id="289803at2"/>
<dbReference type="AlphaFoldDB" id="A0A517PPI5"/>
<keyword evidence="1" id="KW-1133">Transmembrane helix</keyword>
<dbReference type="RefSeq" id="WP_145185367.1">
    <property type="nucleotide sequence ID" value="NZ_CP036266.1"/>
</dbReference>
<evidence type="ECO:0000313" key="3">
    <source>
        <dbReference type="Proteomes" id="UP000320421"/>
    </source>
</evidence>
<sequence length="133" mass="14319">MQSTPKTSDSAFKQCGILTATLLGLFAVLYLPAQRLVGPLAVEGLTYATLLCLIPGLILFPVVGFLNREIAPVAIVGISTLLRLMTVGLGALIILKVKPDFGLPEFLIWLLICYFASLLVETLLLVRYSAEAV</sequence>
<reference evidence="2 3" key="1">
    <citation type="submission" date="2019-02" db="EMBL/GenBank/DDBJ databases">
        <title>Deep-cultivation of Planctomycetes and their phenomic and genomic characterization uncovers novel biology.</title>
        <authorList>
            <person name="Wiegand S."/>
            <person name="Jogler M."/>
            <person name="Boedeker C."/>
            <person name="Pinto D."/>
            <person name="Vollmers J."/>
            <person name="Rivas-Marin E."/>
            <person name="Kohn T."/>
            <person name="Peeters S.H."/>
            <person name="Heuer A."/>
            <person name="Rast P."/>
            <person name="Oberbeckmann S."/>
            <person name="Bunk B."/>
            <person name="Jeske O."/>
            <person name="Meyerdierks A."/>
            <person name="Storesund J.E."/>
            <person name="Kallscheuer N."/>
            <person name="Luecker S."/>
            <person name="Lage O.M."/>
            <person name="Pohl T."/>
            <person name="Merkel B.J."/>
            <person name="Hornburger P."/>
            <person name="Mueller R.-W."/>
            <person name="Bruemmer F."/>
            <person name="Labrenz M."/>
            <person name="Spormann A.M."/>
            <person name="Op den Camp H."/>
            <person name="Overmann J."/>
            <person name="Amann R."/>
            <person name="Jetten M.S.M."/>
            <person name="Mascher T."/>
            <person name="Medema M.H."/>
            <person name="Devos D.P."/>
            <person name="Kaster A.-K."/>
            <person name="Ovreas L."/>
            <person name="Rohde M."/>
            <person name="Galperin M.Y."/>
            <person name="Jogler C."/>
        </authorList>
    </citation>
    <scope>NUCLEOTIDE SEQUENCE [LARGE SCALE GENOMIC DNA]</scope>
    <source>
        <strain evidence="2 3">HG66A1</strain>
    </source>
</reference>
<keyword evidence="1" id="KW-0472">Membrane</keyword>
<accession>A0A517PPI5</accession>
<keyword evidence="1" id="KW-0812">Transmembrane</keyword>
<feature type="transmembrane region" description="Helical" evidence="1">
    <location>
        <begin position="106"/>
        <end position="126"/>
    </location>
</feature>
<evidence type="ECO:0000313" key="2">
    <source>
        <dbReference type="EMBL" id="QDT21284.1"/>
    </source>
</evidence>
<protein>
    <submittedName>
        <fullName evidence="2">Uncharacterized protein</fullName>
    </submittedName>
</protein>
<feature type="transmembrane region" description="Helical" evidence="1">
    <location>
        <begin position="73"/>
        <end position="94"/>
    </location>
</feature>